<reference evidence="1" key="1">
    <citation type="submission" date="2018-05" db="EMBL/GenBank/DDBJ databases">
        <authorList>
            <person name="Lanie J.A."/>
            <person name="Ng W.-L."/>
            <person name="Kazmierczak K.M."/>
            <person name="Andrzejewski T.M."/>
            <person name="Davidsen T.M."/>
            <person name="Wayne K.J."/>
            <person name="Tettelin H."/>
            <person name="Glass J.I."/>
            <person name="Rusch D."/>
            <person name="Podicherti R."/>
            <person name="Tsui H.-C.T."/>
            <person name="Winkler M.E."/>
        </authorList>
    </citation>
    <scope>NUCLEOTIDE SEQUENCE</scope>
</reference>
<feature type="non-terminal residue" evidence="1">
    <location>
        <position position="1"/>
    </location>
</feature>
<protein>
    <submittedName>
        <fullName evidence="1">Uncharacterized protein</fullName>
    </submittedName>
</protein>
<dbReference type="EMBL" id="UINC01053625">
    <property type="protein sequence ID" value="SVB70372.1"/>
    <property type="molecule type" value="Genomic_DNA"/>
</dbReference>
<evidence type="ECO:0000313" key="1">
    <source>
        <dbReference type="EMBL" id="SVB70372.1"/>
    </source>
</evidence>
<organism evidence="1">
    <name type="scientific">marine metagenome</name>
    <dbReference type="NCBI Taxonomy" id="408172"/>
    <lineage>
        <taxon>unclassified sequences</taxon>
        <taxon>metagenomes</taxon>
        <taxon>ecological metagenomes</taxon>
    </lineage>
</organism>
<sequence length="35" mass="4036">QLNGHCAQNVTETSPTCVRHREYLIDHYAYNDLSS</sequence>
<gene>
    <name evidence="1" type="ORF">METZ01_LOCUS223226</name>
</gene>
<dbReference type="AlphaFoldDB" id="A0A382G685"/>
<accession>A0A382G685</accession>
<proteinExistence type="predicted"/>
<name>A0A382G685_9ZZZZ</name>